<protein>
    <submittedName>
        <fullName evidence="1">Uncharacterized protein</fullName>
    </submittedName>
</protein>
<keyword evidence="2" id="KW-1185">Reference proteome</keyword>
<sequence length="268" mass="31854">MLISKRELCESLYRMSPRRFAYMNELEYPDLLLTIERHDISLPTSNQLQKAIQFGHYPLTHTHNLNKENEEIFIKIKDETLKMNEEERLNFLQFYPSHQMHEMINAYSRMTKLNIKETKRPLKLPFPLDQDTLVKEMNIPQNNESTPVFLYVLQKLLSEMKRCDLKFSLHENILEIKYSNHIIKAFFNLHKNSKVIFPLQIFISAHCRHAPFIEQIESLSVVSSKELLSSMSKLLLLIFQLPETLTRLEYSLSQRNHTLAEKLSKKYK</sequence>
<dbReference type="Proteomes" id="UP000274772">
    <property type="component" value="Chromosome"/>
</dbReference>
<evidence type="ECO:0000313" key="1">
    <source>
        <dbReference type="EMBL" id="BBD91572.1"/>
    </source>
</evidence>
<proteinExistence type="predicted"/>
<gene>
    <name evidence="1" type="ORF">JMUB590_0462</name>
</gene>
<dbReference type="GeneID" id="58050233"/>
<dbReference type="RefSeq" id="WP_126501894.1">
    <property type="nucleotide sequence ID" value="NZ_AP018586.1"/>
</dbReference>
<name>A0ABM7FR29_9STAP</name>
<evidence type="ECO:0000313" key="2">
    <source>
        <dbReference type="Proteomes" id="UP000274772"/>
    </source>
</evidence>
<dbReference type="EMBL" id="AP018586">
    <property type="protein sequence ID" value="BBD91572.1"/>
    <property type="molecule type" value="Genomic_DNA"/>
</dbReference>
<accession>A0ABM7FR29</accession>
<reference evidence="1 2" key="1">
    <citation type="submission" date="2018-05" db="EMBL/GenBank/DDBJ databases">
        <title>Complete genome sequencing of three human clinical isolates of Staphylococcus caprae reveals virulence factors similar to those of S. epidermidis and S. capitis.</title>
        <authorList>
            <person name="Watanabe S."/>
            <person name="Cui L."/>
        </authorList>
    </citation>
    <scope>NUCLEOTIDE SEQUENCE [LARGE SCALE GENOMIC DNA]</scope>
    <source>
        <strain evidence="1 2">JMUB590</strain>
    </source>
</reference>
<organism evidence="1 2">
    <name type="scientific">Staphylococcus caprae</name>
    <dbReference type="NCBI Taxonomy" id="29380"/>
    <lineage>
        <taxon>Bacteria</taxon>
        <taxon>Bacillati</taxon>
        <taxon>Bacillota</taxon>
        <taxon>Bacilli</taxon>
        <taxon>Bacillales</taxon>
        <taxon>Staphylococcaceae</taxon>
        <taxon>Staphylococcus</taxon>
    </lineage>
</organism>